<dbReference type="SUPFAM" id="SSF117892">
    <property type="entry name" value="Band 7/SPFH domain"/>
    <property type="match status" value="1"/>
</dbReference>
<dbReference type="Proteomes" id="UP001548590">
    <property type="component" value="Unassembled WGS sequence"/>
</dbReference>
<dbReference type="EMBL" id="JBEWLZ010000010">
    <property type="protein sequence ID" value="MET1491312.1"/>
    <property type="molecule type" value="Genomic_DNA"/>
</dbReference>
<dbReference type="Pfam" id="PF01145">
    <property type="entry name" value="Band_7"/>
    <property type="match status" value="1"/>
</dbReference>
<comment type="caution">
    <text evidence="4">The sequence shown here is derived from an EMBL/GenBank/DDBJ whole genome shotgun (WGS) entry which is preliminary data.</text>
</comment>
<dbReference type="PIRSF" id="PIRSF035261">
    <property type="entry name" value="UCP035261"/>
    <property type="match status" value="1"/>
</dbReference>
<evidence type="ECO:0000313" key="5">
    <source>
        <dbReference type="Proteomes" id="UP001548590"/>
    </source>
</evidence>
<sequence>MEFVLLEHINAVIAVAVILILLIGYKWVLWLFGVIIVPDDSLGVVTKKFVLFGARKSLPDGRIIALDGEAGYQADTLPPGLHIALWPWQYTVDLVKFFTVPPDKIGVVEACDGEPLPSGRIIAQQIACDSYQDARAFLQSGGMRGPQMAVVPPGTYRINPLLFTVTLDGALTIPPGKVGVVEALDGKQLPSGRIIARQVECNSFQDGHAFLEGGGERGPQMGVITPGTYRINPRLFEVQLAEVLDIPQNKVGIVTTKEGEPLAAGEIAGPAVEGHNMFQNPQAFVTNGGRKGLQEQVLLAGRYFINPRFATVEVVDMVEVPIAHVGVVIAFVGKEGRDVTGESFRHGNLVSRGEKGVWVEPLDPGKYPINPYTHKVTNVPTANVVLNWATGKTEAHNLDANLSTISVRSADGFKFNLDVSQIIHIPRNDAPKVIARFGSMSALVTQVLEPTIGNYFRNAAQSSDVIDFLKHRSNRQDEARQSIATALKEYNVGAVDTLIGDIVPPEDLMKTLTDRKIAEQERVTYDTQRQAQDVKQQLEQATALAATQARVVDAERQVTIAEFNARATVKSAEGSASAKKINAEADANVLRTVGEAEAAKTQAVGGAEAEVIKLKIASMESGNYAMVQVAEALAKAGVKLVPDIVAGGGSGAGGTLVDVLLGNLIRDGMKDAQKNSGNPGPAITN</sequence>
<keyword evidence="5" id="KW-1185">Reference proteome</keyword>
<evidence type="ECO:0000256" key="1">
    <source>
        <dbReference type="ARBA" id="ARBA00004167"/>
    </source>
</evidence>
<name>A0ABV2CV67_9RHOO</name>
<dbReference type="InterPro" id="IPR036013">
    <property type="entry name" value="Band_7/SPFH_dom_sf"/>
</dbReference>
<dbReference type="InterPro" id="IPR017037">
    <property type="entry name" value="UCP035261"/>
</dbReference>
<evidence type="ECO:0000259" key="3">
    <source>
        <dbReference type="Pfam" id="PF01145"/>
    </source>
</evidence>
<keyword evidence="2" id="KW-1133">Transmembrane helix</keyword>
<dbReference type="InterPro" id="IPR001107">
    <property type="entry name" value="Band_7"/>
</dbReference>
<reference evidence="4 5" key="1">
    <citation type="submission" date="2024-07" db="EMBL/GenBank/DDBJ databases">
        <title>Uliginosibacterium paludis KCTC:42655.</title>
        <authorList>
            <person name="Kim M.K."/>
        </authorList>
    </citation>
    <scope>NUCLEOTIDE SEQUENCE [LARGE SCALE GENOMIC DNA]</scope>
    <source>
        <strain evidence="4 5">KCTC 42655</strain>
    </source>
</reference>
<keyword evidence="2" id="KW-0472">Membrane</keyword>
<gene>
    <name evidence="4" type="ORF">ABVT11_15840</name>
</gene>
<accession>A0ABV2CV67</accession>
<proteinExistence type="predicted"/>
<evidence type="ECO:0000313" key="4">
    <source>
        <dbReference type="EMBL" id="MET1491312.1"/>
    </source>
</evidence>
<feature type="domain" description="Band 7" evidence="3">
    <location>
        <begin position="320"/>
        <end position="535"/>
    </location>
</feature>
<evidence type="ECO:0000256" key="2">
    <source>
        <dbReference type="SAM" id="Phobius"/>
    </source>
</evidence>
<dbReference type="RefSeq" id="WP_345930370.1">
    <property type="nucleotide sequence ID" value="NZ_JBDIVF010000016.1"/>
</dbReference>
<organism evidence="4 5">
    <name type="scientific">Uliginosibacterium paludis</name>
    <dbReference type="NCBI Taxonomy" id="1615952"/>
    <lineage>
        <taxon>Bacteria</taxon>
        <taxon>Pseudomonadati</taxon>
        <taxon>Pseudomonadota</taxon>
        <taxon>Betaproteobacteria</taxon>
        <taxon>Rhodocyclales</taxon>
        <taxon>Zoogloeaceae</taxon>
        <taxon>Uliginosibacterium</taxon>
    </lineage>
</organism>
<keyword evidence="2" id="KW-0812">Transmembrane</keyword>
<comment type="subcellular location">
    <subcellularLocation>
        <location evidence="1">Membrane</location>
        <topology evidence="1">Single-pass membrane protein</topology>
    </subcellularLocation>
</comment>
<protein>
    <submittedName>
        <fullName evidence="4">SPFH domain-containing protein</fullName>
    </submittedName>
</protein>
<feature type="transmembrane region" description="Helical" evidence="2">
    <location>
        <begin position="12"/>
        <end position="37"/>
    </location>
</feature>